<reference evidence="3 4" key="1">
    <citation type="journal article" date="2019" name="Int. J. Syst. Evol. Microbiol.">
        <title>The Global Catalogue of Microorganisms (GCM) 10K type strain sequencing project: providing services to taxonomists for standard genome sequencing and annotation.</title>
        <authorList>
            <consortium name="The Broad Institute Genomics Platform"/>
            <consortium name="The Broad Institute Genome Sequencing Center for Infectious Disease"/>
            <person name="Wu L."/>
            <person name="Ma J."/>
        </authorList>
    </citation>
    <scope>NUCLEOTIDE SEQUENCE [LARGE SCALE GENOMIC DNA]</scope>
    <source>
        <strain evidence="3 4">JCM 11813</strain>
    </source>
</reference>
<feature type="compositionally biased region" description="Low complexity" evidence="1">
    <location>
        <begin position="89"/>
        <end position="108"/>
    </location>
</feature>
<dbReference type="InterPro" id="IPR021136">
    <property type="entry name" value="Flagellar_hook_control-like_C"/>
</dbReference>
<dbReference type="InterPro" id="IPR038610">
    <property type="entry name" value="FliK-like_C_sf"/>
</dbReference>
<dbReference type="EMBL" id="BAAAJE010000006">
    <property type="protein sequence ID" value="GAA1137698.1"/>
    <property type="molecule type" value="Genomic_DNA"/>
</dbReference>
<organism evidence="3 4">
    <name type="scientific">Nocardioides aquiterrae</name>
    <dbReference type="NCBI Taxonomy" id="203799"/>
    <lineage>
        <taxon>Bacteria</taxon>
        <taxon>Bacillati</taxon>
        <taxon>Actinomycetota</taxon>
        <taxon>Actinomycetes</taxon>
        <taxon>Propionibacteriales</taxon>
        <taxon>Nocardioidaceae</taxon>
        <taxon>Nocardioides</taxon>
    </lineage>
</organism>
<dbReference type="CDD" id="cd17470">
    <property type="entry name" value="T3SS_Flik_C"/>
    <property type="match status" value="1"/>
</dbReference>
<sequence>MAHQVFPEVVRVAVTGATPSRVVVRLEPEHLGEVRVVLRTGKAGLEVSLAAGSDARAAIREGAPELRRMLEAAGSPDARILVRHLSDAPAAAPVAPATSPTPVRTDTPTPVPGMSVDVGAGTAGGTAHGERRDQPQQDAPPTATDGLPDRPVEPGRPTRASGLDVMM</sequence>
<dbReference type="Gene3D" id="3.30.750.140">
    <property type="match status" value="1"/>
</dbReference>
<dbReference type="Pfam" id="PF02120">
    <property type="entry name" value="Flg_hook"/>
    <property type="match status" value="1"/>
</dbReference>
<name>A0ABN1UCN9_9ACTN</name>
<dbReference type="Proteomes" id="UP001499979">
    <property type="component" value="Unassembled WGS sequence"/>
</dbReference>
<evidence type="ECO:0000313" key="4">
    <source>
        <dbReference type="Proteomes" id="UP001499979"/>
    </source>
</evidence>
<evidence type="ECO:0000259" key="2">
    <source>
        <dbReference type="Pfam" id="PF02120"/>
    </source>
</evidence>
<feature type="region of interest" description="Disordered" evidence="1">
    <location>
        <begin position="89"/>
        <end position="167"/>
    </location>
</feature>
<protein>
    <recommendedName>
        <fullName evidence="2">Flagellar hook-length control protein-like C-terminal domain-containing protein</fullName>
    </recommendedName>
</protein>
<comment type="caution">
    <text evidence="3">The sequence shown here is derived from an EMBL/GenBank/DDBJ whole genome shotgun (WGS) entry which is preliminary data.</text>
</comment>
<gene>
    <name evidence="3" type="ORF">GCM10009606_17020</name>
</gene>
<feature type="domain" description="Flagellar hook-length control protein-like C-terminal" evidence="2">
    <location>
        <begin position="18"/>
        <end position="85"/>
    </location>
</feature>
<proteinExistence type="predicted"/>
<evidence type="ECO:0000313" key="3">
    <source>
        <dbReference type="EMBL" id="GAA1137698.1"/>
    </source>
</evidence>
<evidence type="ECO:0000256" key="1">
    <source>
        <dbReference type="SAM" id="MobiDB-lite"/>
    </source>
</evidence>
<keyword evidence="4" id="KW-1185">Reference proteome</keyword>
<accession>A0ABN1UCN9</accession>